<dbReference type="EMBL" id="MFZM01000012">
    <property type="protein sequence ID" value="OGK24155.1"/>
    <property type="molecule type" value="Genomic_DNA"/>
</dbReference>
<evidence type="ECO:0000313" key="2">
    <source>
        <dbReference type="Proteomes" id="UP000177159"/>
    </source>
</evidence>
<dbReference type="AlphaFoldDB" id="A0A1F7GZB9"/>
<evidence type="ECO:0000313" key="1">
    <source>
        <dbReference type="EMBL" id="OGK24155.1"/>
    </source>
</evidence>
<organism evidence="1 2">
    <name type="scientific">Candidatus Roizmanbacteria bacterium RIFCSPHIGHO2_02_FULL_37_24</name>
    <dbReference type="NCBI Taxonomy" id="1802037"/>
    <lineage>
        <taxon>Bacteria</taxon>
        <taxon>Candidatus Roizmaniibacteriota</taxon>
    </lineage>
</organism>
<comment type="caution">
    <text evidence="1">The sequence shown here is derived from an EMBL/GenBank/DDBJ whole genome shotgun (WGS) entry which is preliminary data.</text>
</comment>
<proteinExistence type="predicted"/>
<protein>
    <submittedName>
        <fullName evidence="1">Uncharacterized protein</fullName>
    </submittedName>
</protein>
<accession>A0A1F7GZB9</accession>
<sequence length="273" mass="31218">MINLIKGKHPLFLILLLVTTTAFFITQKPVQSETQEITYSSPAQLSPEAKRERIKELRENLEEKAKYEAEHGQLTTDEQGNKYFTGESAKKMQALRDETRRAIDELIRRPTSEQAVARNNISEFAQSAKLNASDLSYAFTNVTIYNQKVKTEIYVSGLDAYEIDTRTEKVIDYGERLRKQGEAPRQLTKMVNYNKEQLKNMAKVLADSQTDIDLNTLTYSIAGDTDDTTYGHFFFRWEDQTQKLEDVGDMHPFIQVGYNSAGEILSYTNTLGL</sequence>
<dbReference type="Proteomes" id="UP000177159">
    <property type="component" value="Unassembled WGS sequence"/>
</dbReference>
<gene>
    <name evidence="1" type="ORF">A3C24_02690</name>
</gene>
<reference evidence="1 2" key="1">
    <citation type="journal article" date="2016" name="Nat. Commun.">
        <title>Thousands of microbial genomes shed light on interconnected biogeochemical processes in an aquifer system.</title>
        <authorList>
            <person name="Anantharaman K."/>
            <person name="Brown C.T."/>
            <person name="Hug L.A."/>
            <person name="Sharon I."/>
            <person name="Castelle C.J."/>
            <person name="Probst A.J."/>
            <person name="Thomas B.C."/>
            <person name="Singh A."/>
            <person name="Wilkins M.J."/>
            <person name="Karaoz U."/>
            <person name="Brodie E.L."/>
            <person name="Williams K.H."/>
            <person name="Hubbard S.S."/>
            <person name="Banfield J.F."/>
        </authorList>
    </citation>
    <scope>NUCLEOTIDE SEQUENCE [LARGE SCALE GENOMIC DNA]</scope>
</reference>
<name>A0A1F7GZB9_9BACT</name>